<reference evidence="7" key="1">
    <citation type="journal article" date="2020" name="mSystems">
        <title>Genome- and Community-Level Interaction Insights into Carbon Utilization and Element Cycling Functions of Hydrothermarchaeota in Hydrothermal Sediment.</title>
        <authorList>
            <person name="Zhou Z."/>
            <person name="Liu Y."/>
            <person name="Xu W."/>
            <person name="Pan J."/>
            <person name="Luo Z.H."/>
            <person name="Li M."/>
        </authorList>
    </citation>
    <scope>NUCLEOTIDE SEQUENCE [LARGE SCALE GENOMIC DNA]</scope>
    <source>
        <strain evidence="7">SpSt-885</strain>
    </source>
</reference>
<dbReference type="InterPro" id="IPR023534">
    <property type="entry name" value="Rof/RNase_P-like"/>
</dbReference>
<keyword evidence="5 6" id="KW-0378">Hydrolase</keyword>
<keyword evidence="1 6" id="KW-0963">Cytoplasm</keyword>
<evidence type="ECO:0000256" key="4">
    <source>
        <dbReference type="ARBA" id="ARBA00022759"/>
    </source>
</evidence>
<evidence type="ECO:0000256" key="1">
    <source>
        <dbReference type="ARBA" id="ARBA00022490"/>
    </source>
</evidence>
<organism evidence="7">
    <name type="scientific">Fervidicoccus fontis</name>
    <dbReference type="NCBI Taxonomy" id="683846"/>
    <lineage>
        <taxon>Archaea</taxon>
        <taxon>Thermoproteota</taxon>
        <taxon>Thermoprotei</taxon>
        <taxon>Fervidicoccales</taxon>
        <taxon>Fervidicoccaceae</taxon>
        <taxon>Fervidicoccus</taxon>
    </lineage>
</organism>
<dbReference type="HAMAP" id="MF_00754">
    <property type="entry name" value="RNase_P_1"/>
    <property type="match status" value="1"/>
</dbReference>
<dbReference type="GO" id="GO:0003723">
    <property type="term" value="F:RNA binding"/>
    <property type="evidence" value="ECO:0007669"/>
    <property type="project" value="InterPro"/>
</dbReference>
<evidence type="ECO:0000256" key="2">
    <source>
        <dbReference type="ARBA" id="ARBA00022694"/>
    </source>
</evidence>
<dbReference type="GO" id="GO:0004526">
    <property type="term" value="F:ribonuclease P activity"/>
    <property type="evidence" value="ECO:0007669"/>
    <property type="project" value="UniProtKB-UniRule"/>
</dbReference>
<sequence>MNKVTYSEIIGAEAEVVYSADPTLLGIRGLISGEGKNTIRILAKGKELTLLKWNVTLKVLTDSRKEVIVSSSDIEGRPEERTKTVIVGRRR</sequence>
<dbReference type="AlphaFoldDB" id="A0A7J3SKH7"/>
<comment type="catalytic activity">
    <reaction evidence="6">
        <text>Endonucleolytic cleavage of RNA, removing 5'-extranucleotides from tRNA precursor.</text>
        <dbReference type="EC" id="3.1.26.5"/>
    </reaction>
</comment>
<evidence type="ECO:0000256" key="5">
    <source>
        <dbReference type="ARBA" id="ARBA00022801"/>
    </source>
</evidence>
<dbReference type="EC" id="3.1.26.5" evidence="6"/>
<keyword evidence="2 6" id="KW-0819">tRNA processing</keyword>
<name>A0A7J3SKH7_9CREN</name>
<comment type="similarity">
    <text evidence="6">Belongs to the eukaryotic/archaeal RNase P protein component 1 family.</text>
</comment>
<keyword evidence="4 6" id="KW-0255">Endonuclease</keyword>
<gene>
    <name evidence="6" type="primary">rnp1</name>
    <name evidence="7" type="ORF">ENW83_00920</name>
</gene>
<dbReference type="InterPro" id="IPR036980">
    <property type="entry name" value="RNase_P/MRP_Rpp29_sf"/>
</dbReference>
<protein>
    <recommendedName>
        <fullName evidence="6">Ribonuclease P protein component 1</fullName>
        <shortName evidence="6">RNase P component 1</shortName>
        <ecNumber evidence="6">3.1.26.5</ecNumber>
    </recommendedName>
    <alternativeName>
        <fullName evidence="6">Rpp29</fullName>
    </alternativeName>
</protein>
<comment type="function">
    <text evidence="6">Part of ribonuclease P, a protein complex that generates mature tRNA molecules by cleaving their 5'-ends.</text>
</comment>
<dbReference type="Gene3D" id="2.30.30.210">
    <property type="entry name" value="Ribonuclease P/MRP, subunit p29"/>
    <property type="match status" value="1"/>
</dbReference>
<dbReference type="InterPro" id="IPR023538">
    <property type="entry name" value="RNP1"/>
</dbReference>
<dbReference type="InterPro" id="IPR002730">
    <property type="entry name" value="Rpp29/RNP1"/>
</dbReference>
<comment type="caution">
    <text evidence="7">The sequence shown here is derived from an EMBL/GenBank/DDBJ whole genome shotgun (WGS) entry which is preliminary data.</text>
</comment>
<keyword evidence="3 6" id="KW-0540">Nuclease</keyword>
<dbReference type="EMBL" id="DTLS01000030">
    <property type="protein sequence ID" value="HGZ59755.1"/>
    <property type="molecule type" value="Genomic_DNA"/>
</dbReference>
<evidence type="ECO:0000256" key="6">
    <source>
        <dbReference type="HAMAP-Rule" id="MF_00754"/>
    </source>
</evidence>
<proteinExistence type="inferred from homology"/>
<accession>A0A7J3SKH7</accession>
<evidence type="ECO:0000256" key="3">
    <source>
        <dbReference type="ARBA" id="ARBA00022722"/>
    </source>
</evidence>
<dbReference type="SUPFAM" id="SSF101744">
    <property type="entry name" value="Rof/RNase P subunit-like"/>
    <property type="match status" value="1"/>
</dbReference>
<comment type="subcellular location">
    <subcellularLocation>
        <location evidence="6">Cytoplasm</location>
    </subcellularLocation>
</comment>
<comment type="subunit">
    <text evidence="6">Consists of a catalytic RNA component and at least 4-5 protein subunits.</text>
</comment>
<dbReference type="GO" id="GO:0005737">
    <property type="term" value="C:cytoplasm"/>
    <property type="evidence" value="ECO:0007669"/>
    <property type="project" value="UniProtKB-SubCell"/>
</dbReference>
<dbReference type="Pfam" id="PF01868">
    <property type="entry name" value="RNase_P-MRP_p29"/>
    <property type="match status" value="1"/>
</dbReference>
<dbReference type="GO" id="GO:0030677">
    <property type="term" value="C:ribonuclease P complex"/>
    <property type="evidence" value="ECO:0007669"/>
    <property type="project" value="UniProtKB-UniRule"/>
</dbReference>
<dbReference type="GO" id="GO:0001682">
    <property type="term" value="P:tRNA 5'-leader removal"/>
    <property type="evidence" value="ECO:0007669"/>
    <property type="project" value="UniProtKB-UniRule"/>
</dbReference>
<evidence type="ECO:0000313" key="7">
    <source>
        <dbReference type="EMBL" id="HGZ59755.1"/>
    </source>
</evidence>
<dbReference type="SMART" id="SM00538">
    <property type="entry name" value="POP4"/>
    <property type="match status" value="1"/>
</dbReference>